<dbReference type="InterPro" id="IPR050953">
    <property type="entry name" value="N4_N6_ade-DNA_methylase"/>
</dbReference>
<keyword evidence="3" id="KW-0808">Transferase</keyword>
<feature type="domain" description="MmeI-like DNA-methyltransferase" evidence="5">
    <location>
        <begin position="562"/>
        <end position="647"/>
    </location>
</feature>
<name>A0A1L2ZN37_9MICC</name>
<dbReference type="Proteomes" id="UP000183530">
    <property type="component" value="Chromosome"/>
</dbReference>
<dbReference type="EC" id="2.1.1.72" evidence="1"/>
<dbReference type="EMBL" id="CP018135">
    <property type="protein sequence ID" value="APF40835.1"/>
    <property type="molecule type" value="Genomic_DNA"/>
</dbReference>
<dbReference type="GO" id="GO:0032259">
    <property type="term" value="P:methylation"/>
    <property type="evidence" value="ECO:0007669"/>
    <property type="project" value="UniProtKB-KW"/>
</dbReference>
<evidence type="ECO:0000313" key="6">
    <source>
        <dbReference type="EMBL" id="APF40835.1"/>
    </source>
</evidence>
<sequence length="1564" mass="175862">MPAFESVVVVEDWISDHYFTSEGKGETFQKQVGELRKQWDADAKDGHDTVLKRFSAARLKLQTDMAALSELTGEEAAAAAQETYAQLREVLGIRGQLTDLEFERGSSNAQVHGLWLGDTQDVLWIEGTPAVGDDALSESTLLGTNHLDNKERADQPLAKLLSELYLSEPSPKYIVVASGSSLFLTERERWPEGRYLSADVQLIADRNDTKKGQEVDRFLAIFGRQSIVPTADGTIWWDERLEESRKHAVGVSQDLRDGIRESIEIIANDVLVRRTAQGLSNEGLDGQQLARESLRFLYRILFLLYAEASPELGVLPKNQGEYDAGYGLERLRELVQVELPTFQSQQGTHLFESLNLLFRLVNGEHAVHRERVTGTSTISTDDVDVDASRDEGLVFEPLEADLFAHSATQLISEVKLSNSELQKVLERLLLSKADSKSERGFISYANLGINQLGAVYEGLMSYTGFIAQEDLREVAKNGDASKGSWVVPLEKIDGIEAKHYVTKRNEETGLQEPVHHPKGSFVFRLAGRERQQSASYYTPEVLTKFVVSQALEELLTDETPADEILKLSICEPALGSGAFAIEAVRQLADEYLKRKQKELDREIPADEYPQELQRVKAQIALHQVHGVDLNSTAVELAEVSLWLDTMQPGLRAPWFGLRLKRGNSLVGARRATYSLAAVKAKKYLSEAAQEHPLSGLVEAIERDGTDAAVSGGIHHFLLPGEGWGAAADAKEVRDLAGEEQKKLKNWAKNTKLALSTDHIKRLRSLSERVETLWKISLRRQQIAEEQAKRFIDYWPHEREPEVTSVSRAEIEEALNDPRGSFQRLKRAMNAWNALWYWPLTEEYTEPPTIPEWIAGLESLLGYAGVQGELKSTSQKKKLTSAEKAMPMRGQMSFAGDGSWQDLNEFEEYELAFASAASPERLAEAHPWLLVCDRIAEEQGFFHWELEFASIFGRGGFDLQVGNPPWVRPRSDEAALLAEHDAWWQLVEKPSQAVIKKRREETLAEASVRQRFVDDSLPNVVLSGILGASTQYPILSGLQPDLYRSFMVRTWSNASSKGVVSLIHPESHFTEKKAQNLRSGTYRRLRRHWQFINELSLFEIDHHVSYGVHVYGRSEETPSFKMAASLYHPDTVVRSLQHEGRTEVPGLKTAEGKWDTRPHPERVVNVNLETLKVWAEILDEPGTSPLHARMVYPVNVASMKVLEKLSKAPRVRDLGLQYSRGWDESIDRKKGYFDVGSAVNDSWEDVILQGPHFTVANPFSKQPNPTMKNNLDWTEIDLEALPADFVPRTSYQPVRDGKIAYDESYGYWPNANGEQVSSKADYRIVWRSMAAKTGSRTLHTSLIPPGTAHVHAVRSAWHTDRTTLLTAAGVLSSILADFQIRTSVGSEISSSALEQLPIIRSGGALARRLAENALQLNALTEEFSDLFRDVLGQEWGEERATHVASKRREKLIEIDVLVAIGLGISSEELCTIYRTQFPVLRGYEQSDLYDSNGRKVPSDMNSLYRKVGEAGMTIEDRKWTHPQSGVEYTFEFPFRGFDREEDMRAAYAKFSKMLEEHGEIIEESI</sequence>
<evidence type="ECO:0000256" key="4">
    <source>
        <dbReference type="ARBA" id="ARBA00047942"/>
    </source>
</evidence>
<dbReference type="Gene3D" id="3.40.50.150">
    <property type="entry name" value="Vaccinia Virus protein VP39"/>
    <property type="match status" value="2"/>
</dbReference>
<evidence type="ECO:0000313" key="7">
    <source>
        <dbReference type="Proteomes" id="UP000183530"/>
    </source>
</evidence>
<dbReference type="GO" id="GO:0009007">
    <property type="term" value="F:site-specific DNA-methyltransferase (adenine-specific) activity"/>
    <property type="evidence" value="ECO:0007669"/>
    <property type="project" value="UniProtKB-EC"/>
</dbReference>
<dbReference type="RefSeq" id="WP_071894312.1">
    <property type="nucleotide sequence ID" value="NZ_CP018135.1"/>
</dbReference>
<dbReference type="Pfam" id="PF20473">
    <property type="entry name" value="MmeI_Mtase"/>
    <property type="match status" value="1"/>
</dbReference>
<evidence type="ECO:0000256" key="3">
    <source>
        <dbReference type="ARBA" id="ARBA00022679"/>
    </source>
</evidence>
<evidence type="ECO:0000256" key="2">
    <source>
        <dbReference type="ARBA" id="ARBA00022603"/>
    </source>
</evidence>
<dbReference type="KEGG" id="nae:BHE16_07200"/>
<gene>
    <name evidence="6" type="ORF">BHE16_07200</name>
</gene>
<accession>A0A1L2ZN37</accession>
<dbReference type="REBASE" id="166897">
    <property type="entry name" value="NaeB18ORF7200P"/>
</dbReference>
<dbReference type="PANTHER" id="PTHR33841:SF1">
    <property type="entry name" value="DNA METHYLTRANSFERASE A"/>
    <property type="match status" value="1"/>
</dbReference>
<dbReference type="OrthoDB" id="4280289at2"/>
<dbReference type="PANTHER" id="PTHR33841">
    <property type="entry name" value="DNA METHYLTRANSFERASE YEEA-RELATED"/>
    <property type="match status" value="1"/>
</dbReference>
<protein>
    <recommendedName>
        <fullName evidence="1">site-specific DNA-methyltransferase (adenine-specific)</fullName>
        <ecNumber evidence="1">2.1.1.72</ecNumber>
    </recommendedName>
</protein>
<dbReference type="InterPro" id="IPR046816">
    <property type="entry name" value="MmeI_Mtase"/>
</dbReference>
<organism evidence="6 7">
    <name type="scientific">Neomicrococcus aestuarii</name>
    <dbReference type="NCBI Taxonomy" id="556325"/>
    <lineage>
        <taxon>Bacteria</taxon>
        <taxon>Bacillati</taxon>
        <taxon>Actinomycetota</taxon>
        <taxon>Actinomycetes</taxon>
        <taxon>Micrococcales</taxon>
        <taxon>Micrococcaceae</taxon>
        <taxon>Neomicrococcus</taxon>
    </lineage>
</organism>
<comment type="catalytic activity">
    <reaction evidence="4">
        <text>a 2'-deoxyadenosine in DNA + S-adenosyl-L-methionine = an N(6)-methyl-2'-deoxyadenosine in DNA + S-adenosyl-L-homocysteine + H(+)</text>
        <dbReference type="Rhea" id="RHEA:15197"/>
        <dbReference type="Rhea" id="RHEA-COMP:12418"/>
        <dbReference type="Rhea" id="RHEA-COMP:12419"/>
        <dbReference type="ChEBI" id="CHEBI:15378"/>
        <dbReference type="ChEBI" id="CHEBI:57856"/>
        <dbReference type="ChEBI" id="CHEBI:59789"/>
        <dbReference type="ChEBI" id="CHEBI:90615"/>
        <dbReference type="ChEBI" id="CHEBI:90616"/>
        <dbReference type="EC" id="2.1.1.72"/>
    </reaction>
</comment>
<reference evidence="6 7" key="1">
    <citation type="submission" date="2016-11" db="EMBL/GenBank/DDBJ databases">
        <title>Genome sequencing of Zhihengliuella aestuarii B18 antagonistic to Plasmodiophora brassicae.</title>
        <authorList>
            <person name="Luo Y."/>
        </authorList>
    </citation>
    <scope>NUCLEOTIDE SEQUENCE [LARGE SCALE GENOMIC DNA]</scope>
    <source>
        <strain evidence="6 7">B18</strain>
    </source>
</reference>
<evidence type="ECO:0000259" key="5">
    <source>
        <dbReference type="Pfam" id="PF20473"/>
    </source>
</evidence>
<evidence type="ECO:0000256" key="1">
    <source>
        <dbReference type="ARBA" id="ARBA00011900"/>
    </source>
</evidence>
<dbReference type="STRING" id="556325.BHE16_07200"/>
<dbReference type="SUPFAM" id="SSF53335">
    <property type="entry name" value="S-adenosyl-L-methionine-dependent methyltransferases"/>
    <property type="match status" value="1"/>
</dbReference>
<keyword evidence="2" id="KW-0489">Methyltransferase</keyword>
<proteinExistence type="predicted"/>
<keyword evidence="7" id="KW-1185">Reference proteome</keyword>
<dbReference type="InterPro" id="IPR029063">
    <property type="entry name" value="SAM-dependent_MTases_sf"/>
</dbReference>